<name>A0A0D2HXL0_9BACT</name>
<proteinExistence type="predicted"/>
<dbReference type="STRING" id="1429043.X474_05715"/>
<dbReference type="EMBL" id="AZAC01000005">
    <property type="protein sequence ID" value="KIX15033.1"/>
    <property type="molecule type" value="Genomic_DNA"/>
</dbReference>
<evidence type="ECO:0000256" key="1">
    <source>
        <dbReference type="SAM" id="MobiDB-lite"/>
    </source>
</evidence>
<feature type="compositionally biased region" description="Basic and acidic residues" evidence="1">
    <location>
        <begin position="1"/>
        <end position="13"/>
    </location>
</feature>
<dbReference type="AlphaFoldDB" id="A0A0D2HXL0"/>
<reference evidence="2 3" key="1">
    <citation type="submission" date="2013-11" db="EMBL/GenBank/DDBJ databases">
        <title>Metagenomic analysis of a methanogenic consortium involved in long chain n-alkane degradation.</title>
        <authorList>
            <person name="Davidova I.A."/>
            <person name="Callaghan A.V."/>
            <person name="Wawrik B."/>
            <person name="Pruitt S."/>
            <person name="Marks C."/>
            <person name="Duncan K.E."/>
            <person name="Suflita J.M."/>
        </authorList>
    </citation>
    <scope>NUCLEOTIDE SEQUENCE [LARGE SCALE GENOMIC DNA]</scope>
    <source>
        <strain evidence="2 3">SPR</strain>
    </source>
</reference>
<evidence type="ECO:0000313" key="2">
    <source>
        <dbReference type="EMBL" id="KIX15033.1"/>
    </source>
</evidence>
<gene>
    <name evidence="2" type="ORF">X474_05715</name>
</gene>
<sequence length="108" mass="11364">MAQATNKEKKEAQKAAPSPMPKKAATTKKPAGPVIYMGPNLRNLITHGQVFIDGSPPIPGDLVEVATPLFLPVDDLPKAKMELSSTTSPLSKAYAKAKAALEEGGIIK</sequence>
<keyword evidence="3" id="KW-1185">Reference proteome</keyword>
<organism evidence="2 3">
    <name type="scientific">Dethiosulfatarculus sandiegensis</name>
    <dbReference type="NCBI Taxonomy" id="1429043"/>
    <lineage>
        <taxon>Bacteria</taxon>
        <taxon>Pseudomonadati</taxon>
        <taxon>Thermodesulfobacteriota</taxon>
        <taxon>Desulfarculia</taxon>
        <taxon>Desulfarculales</taxon>
        <taxon>Desulfarculaceae</taxon>
        <taxon>Dethiosulfatarculus</taxon>
    </lineage>
</organism>
<feature type="compositionally biased region" description="Low complexity" evidence="1">
    <location>
        <begin position="14"/>
        <end position="32"/>
    </location>
</feature>
<dbReference type="RefSeq" id="WP_044347263.1">
    <property type="nucleotide sequence ID" value="NZ_AZAC01000005.1"/>
</dbReference>
<feature type="region of interest" description="Disordered" evidence="1">
    <location>
        <begin position="1"/>
        <end position="32"/>
    </location>
</feature>
<dbReference type="Proteomes" id="UP000032233">
    <property type="component" value="Unassembled WGS sequence"/>
</dbReference>
<dbReference type="InParanoid" id="A0A0D2HXL0"/>
<protein>
    <submittedName>
        <fullName evidence="2">Uncharacterized protein</fullName>
    </submittedName>
</protein>
<evidence type="ECO:0000313" key="3">
    <source>
        <dbReference type="Proteomes" id="UP000032233"/>
    </source>
</evidence>
<comment type="caution">
    <text evidence="2">The sequence shown here is derived from an EMBL/GenBank/DDBJ whole genome shotgun (WGS) entry which is preliminary data.</text>
</comment>
<accession>A0A0D2HXL0</accession>